<dbReference type="AlphaFoldDB" id="A0A4R2L417"/>
<organism evidence="2 3">
    <name type="scientific">Marinisporobacter balticus</name>
    <dbReference type="NCBI Taxonomy" id="2018667"/>
    <lineage>
        <taxon>Bacteria</taxon>
        <taxon>Bacillati</taxon>
        <taxon>Bacillota</taxon>
        <taxon>Clostridia</taxon>
        <taxon>Peptostreptococcales</taxon>
        <taxon>Thermotaleaceae</taxon>
        <taxon>Marinisporobacter</taxon>
    </lineage>
</organism>
<gene>
    <name evidence="2" type="ORF">EV214_10483</name>
</gene>
<accession>A0A4R2L417</accession>
<feature type="chain" id="PRO_5020614425" description="DUF5666 domain-containing protein" evidence="1">
    <location>
        <begin position="25"/>
        <end position="367"/>
    </location>
</feature>
<reference evidence="2 3" key="1">
    <citation type="submission" date="2019-03" db="EMBL/GenBank/DDBJ databases">
        <title>Genomic Encyclopedia of Type Strains, Phase IV (KMG-IV): sequencing the most valuable type-strain genomes for metagenomic binning, comparative biology and taxonomic classification.</title>
        <authorList>
            <person name="Goeker M."/>
        </authorList>
    </citation>
    <scope>NUCLEOTIDE SEQUENCE [LARGE SCALE GENOMIC DNA]</scope>
    <source>
        <strain evidence="2 3">DSM 102940</strain>
    </source>
</reference>
<dbReference type="OrthoDB" id="2611444at2"/>
<sequence>MKKIMRSILVFTLLLSMSVISSYAYGAKAFTPPGLAKKGGLPPGLVKKEQLPPGWDKGIGDINEYEEAHTIERNLLKGTVKEVGKNILKVQMNTMRITLEIVNDTEIKINGASGDLEDIQVGDEISVETDELKGIVEIDVTNENKGQFVTGKLLDIKNEDEIVLKVNDATNAYMLADDVKVYIQGRLKELEDLKENETIKLKLENNQVKIIRWNPEVLIEDTTFEGKIYVIDRDNEEIIVKNEATAKVFKLNKDTIIEIDGNKVELKDLEKGMMVEVFVEDDKKVKVLVQTTEHTYEGRLMKIESGLQNKITIEVDNETKTFVVDEDVEVQIDEGQEGFIALFDEIGHKVEIKVLDNQVVEIEVADK</sequence>
<evidence type="ECO:0000256" key="1">
    <source>
        <dbReference type="SAM" id="SignalP"/>
    </source>
</evidence>
<dbReference type="RefSeq" id="WP_132243203.1">
    <property type="nucleotide sequence ID" value="NZ_SLWV01000004.1"/>
</dbReference>
<name>A0A4R2L417_9FIRM</name>
<evidence type="ECO:0008006" key="4">
    <source>
        <dbReference type="Google" id="ProtNLM"/>
    </source>
</evidence>
<protein>
    <recommendedName>
        <fullName evidence="4">DUF5666 domain-containing protein</fullName>
    </recommendedName>
</protein>
<keyword evidence="1" id="KW-0732">Signal</keyword>
<feature type="signal peptide" evidence="1">
    <location>
        <begin position="1"/>
        <end position="24"/>
    </location>
</feature>
<dbReference type="EMBL" id="SLWV01000004">
    <property type="protein sequence ID" value="TCO78699.1"/>
    <property type="molecule type" value="Genomic_DNA"/>
</dbReference>
<dbReference type="Proteomes" id="UP000294919">
    <property type="component" value="Unassembled WGS sequence"/>
</dbReference>
<evidence type="ECO:0000313" key="3">
    <source>
        <dbReference type="Proteomes" id="UP000294919"/>
    </source>
</evidence>
<evidence type="ECO:0000313" key="2">
    <source>
        <dbReference type="EMBL" id="TCO78699.1"/>
    </source>
</evidence>
<comment type="caution">
    <text evidence="2">The sequence shown here is derived from an EMBL/GenBank/DDBJ whole genome shotgun (WGS) entry which is preliminary data.</text>
</comment>
<proteinExistence type="predicted"/>
<keyword evidence="3" id="KW-1185">Reference proteome</keyword>